<dbReference type="SMART" id="SM01053">
    <property type="entry name" value="CaMBD"/>
    <property type="match status" value="1"/>
</dbReference>
<comment type="subcellular location">
    <subcellularLocation>
        <location evidence="1">Membrane</location>
        <topology evidence="1">Multi-pass membrane protein</topology>
    </subcellularLocation>
</comment>
<evidence type="ECO:0000256" key="5">
    <source>
        <dbReference type="ARBA" id="ARBA00023065"/>
    </source>
</evidence>
<dbReference type="InterPro" id="IPR015449">
    <property type="entry name" value="K_chnl_Ca-activ_SK"/>
</dbReference>
<dbReference type="GO" id="GO:0005516">
    <property type="term" value="F:calmodulin binding"/>
    <property type="evidence" value="ECO:0007669"/>
    <property type="project" value="InterPro"/>
</dbReference>
<dbReference type="Pfam" id="PF07885">
    <property type="entry name" value="Ion_trans_2"/>
    <property type="match status" value="1"/>
</dbReference>
<dbReference type="InterPro" id="IPR036122">
    <property type="entry name" value="CaM-bd_dom_sf"/>
</dbReference>
<dbReference type="GO" id="GO:0016020">
    <property type="term" value="C:membrane"/>
    <property type="evidence" value="ECO:0007669"/>
    <property type="project" value="UniProtKB-SubCell"/>
</dbReference>
<keyword evidence="2" id="KW-0813">Transport</keyword>
<dbReference type="Gene3D" id="1.10.287.70">
    <property type="match status" value="2"/>
</dbReference>
<keyword evidence="5" id="KW-0406">Ion transport</keyword>
<keyword evidence="4 9" id="KW-1133">Transmembrane helix</keyword>
<dbReference type="PANTHER" id="PTHR10153">
    <property type="entry name" value="SMALL CONDUCTANCE CALCIUM-ACTIVATED POTASSIUM CHANNEL"/>
    <property type="match status" value="1"/>
</dbReference>
<evidence type="ECO:0000256" key="9">
    <source>
        <dbReference type="SAM" id="Phobius"/>
    </source>
</evidence>
<organism evidence="11 12">
    <name type="scientific">Panagrellus redivivus</name>
    <name type="common">Microworm</name>
    <dbReference type="NCBI Taxonomy" id="6233"/>
    <lineage>
        <taxon>Eukaryota</taxon>
        <taxon>Metazoa</taxon>
        <taxon>Ecdysozoa</taxon>
        <taxon>Nematoda</taxon>
        <taxon>Chromadorea</taxon>
        <taxon>Rhabditida</taxon>
        <taxon>Tylenchina</taxon>
        <taxon>Panagrolaimomorpha</taxon>
        <taxon>Panagrolaimoidea</taxon>
        <taxon>Panagrolaimidae</taxon>
        <taxon>Panagrellus</taxon>
    </lineage>
</organism>
<evidence type="ECO:0000313" key="12">
    <source>
        <dbReference type="WBParaSite" id="Pan_g14859.t1"/>
    </source>
</evidence>
<feature type="transmembrane region" description="Helical" evidence="9">
    <location>
        <begin position="289"/>
        <end position="307"/>
    </location>
</feature>
<dbReference type="Pfam" id="PF02888">
    <property type="entry name" value="CaMBD"/>
    <property type="match status" value="1"/>
</dbReference>
<evidence type="ECO:0000256" key="6">
    <source>
        <dbReference type="ARBA" id="ARBA00023136"/>
    </source>
</evidence>
<protein>
    <submittedName>
        <fullName evidence="12">CaMBD domain-containing protein</fullName>
    </submittedName>
</protein>
<evidence type="ECO:0000256" key="3">
    <source>
        <dbReference type="ARBA" id="ARBA00022692"/>
    </source>
</evidence>
<sequence length="517" mass="58579">MSAACSYSALPQDASPPSTKDETVESDISKPRNRVLALFIATSHALLAGSSMLCFNALRPYQDKPDADKINERRKSNKGYGISLTDASTARERYRKRRRLLTRKHMICDVSVYIAVVGLIIAIVDAEMNILMENSQFPGLHMYSNGFRLLNILLTLILDGLVLSYHLADLQVMSADTGHNTVQLGFDQHRRIKLAVELLICSICPLPGTTNIYWPILSNSTHAGSRSAPVPTHVLLTLPMFLRLYLVGRYLVLHSFTMQDAATRAIASLNQISVDFPYVLKTYIWEKPLSVVMVSTITFLFSMSWMLTQCERYVSEVENSNVHYFLEYAWFEAVTFFAIGYGDVEVKTFCGRSLAITTGVVGNITSSLITVLMGHRMLLSLSERRVNQVIAESQLSLHNKNAAARVLQWSWRTNCWKRKMEDYSGKPKKCNIPQHLRSSQRSLLQAILSFRRSRWRLRVKMEKEDDVIAIKRAFNETEDKLRGIRHRQAMLGTRLSALMSHVDRLTTIVTGATQVHL</sequence>
<accession>A0A7E4UZX5</accession>
<feature type="region of interest" description="Disordered" evidence="8">
    <location>
        <begin position="1"/>
        <end position="27"/>
    </location>
</feature>
<dbReference type="InterPro" id="IPR013099">
    <property type="entry name" value="K_chnl_dom"/>
</dbReference>
<reference evidence="12" key="2">
    <citation type="submission" date="2020-10" db="UniProtKB">
        <authorList>
            <consortium name="WormBaseParasite"/>
        </authorList>
    </citation>
    <scope>IDENTIFICATION</scope>
</reference>
<dbReference type="AlphaFoldDB" id="A0A7E4UZX5"/>
<evidence type="ECO:0000256" key="7">
    <source>
        <dbReference type="ARBA" id="ARBA00023303"/>
    </source>
</evidence>
<dbReference type="GO" id="GO:0016286">
    <property type="term" value="F:small conductance calcium-activated potassium channel activity"/>
    <property type="evidence" value="ECO:0007669"/>
    <property type="project" value="InterPro"/>
</dbReference>
<feature type="transmembrane region" description="Helical" evidence="9">
    <location>
        <begin position="194"/>
        <end position="214"/>
    </location>
</feature>
<keyword evidence="7" id="KW-0407">Ion channel</keyword>
<evidence type="ECO:0000256" key="1">
    <source>
        <dbReference type="ARBA" id="ARBA00004141"/>
    </source>
</evidence>
<evidence type="ECO:0000256" key="8">
    <source>
        <dbReference type="SAM" id="MobiDB-lite"/>
    </source>
</evidence>
<feature type="domain" description="Calmodulin-binding" evidence="10">
    <location>
        <begin position="392"/>
        <end position="476"/>
    </location>
</feature>
<dbReference type="WBParaSite" id="Pan_g14859.t1">
    <property type="protein sequence ID" value="Pan_g14859.t1"/>
    <property type="gene ID" value="Pan_g14859"/>
</dbReference>
<evidence type="ECO:0000313" key="11">
    <source>
        <dbReference type="Proteomes" id="UP000492821"/>
    </source>
</evidence>
<feature type="transmembrane region" description="Helical" evidence="9">
    <location>
        <begin position="146"/>
        <end position="168"/>
    </location>
</feature>
<keyword evidence="6 9" id="KW-0472">Membrane</keyword>
<evidence type="ECO:0000256" key="2">
    <source>
        <dbReference type="ARBA" id="ARBA00022448"/>
    </source>
</evidence>
<feature type="transmembrane region" description="Helical" evidence="9">
    <location>
        <begin position="106"/>
        <end position="126"/>
    </location>
</feature>
<feature type="transmembrane region" description="Helical" evidence="9">
    <location>
        <begin position="234"/>
        <end position="252"/>
    </location>
</feature>
<dbReference type="SUPFAM" id="SSF81327">
    <property type="entry name" value="Small-conductance potassium channel"/>
    <property type="match status" value="1"/>
</dbReference>
<evidence type="ECO:0000259" key="10">
    <source>
        <dbReference type="SMART" id="SM01053"/>
    </source>
</evidence>
<feature type="transmembrane region" description="Helical" evidence="9">
    <location>
        <begin position="35"/>
        <end position="55"/>
    </location>
</feature>
<evidence type="ECO:0000256" key="4">
    <source>
        <dbReference type="ARBA" id="ARBA00022989"/>
    </source>
</evidence>
<keyword evidence="3 9" id="KW-0812">Transmembrane</keyword>
<name>A0A7E4UZX5_PANRE</name>
<dbReference type="SUPFAM" id="SSF81324">
    <property type="entry name" value="Voltage-gated potassium channels"/>
    <property type="match status" value="1"/>
</dbReference>
<dbReference type="Proteomes" id="UP000492821">
    <property type="component" value="Unassembled WGS sequence"/>
</dbReference>
<dbReference type="Pfam" id="PF03530">
    <property type="entry name" value="SK_channel"/>
    <property type="match status" value="1"/>
</dbReference>
<proteinExistence type="predicted"/>
<reference evidence="11" key="1">
    <citation type="journal article" date="2013" name="Genetics">
        <title>The draft genome and transcriptome of Panagrellus redivivus are shaped by the harsh demands of a free-living lifestyle.</title>
        <authorList>
            <person name="Srinivasan J."/>
            <person name="Dillman A.R."/>
            <person name="Macchietto M.G."/>
            <person name="Heikkinen L."/>
            <person name="Lakso M."/>
            <person name="Fracchia K.M."/>
            <person name="Antoshechkin I."/>
            <person name="Mortazavi A."/>
            <person name="Wong G."/>
            <person name="Sternberg P.W."/>
        </authorList>
    </citation>
    <scope>NUCLEOTIDE SEQUENCE [LARGE SCALE GENOMIC DNA]</scope>
    <source>
        <strain evidence="11">MT8872</strain>
    </source>
</reference>
<keyword evidence="11" id="KW-1185">Reference proteome</keyword>
<dbReference type="InterPro" id="IPR004178">
    <property type="entry name" value="CaM-bd_dom"/>
</dbReference>